<evidence type="ECO:0000259" key="1">
    <source>
        <dbReference type="Pfam" id="PF20500"/>
    </source>
</evidence>
<feature type="domain" description="DNA-PKcs N-terminal" evidence="1">
    <location>
        <begin position="2"/>
        <end position="49"/>
    </location>
</feature>
<sequence length="54" mass="6340">LALNLGLTYLPLSEQTINSLERWSRSTSLNLPNFYNPILSYLDDFLRLSLKVYY</sequence>
<reference evidence="2" key="1">
    <citation type="submission" date="2021-02" db="EMBL/GenBank/DDBJ databases">
        <authorList>
            <person name="Nowell W R."/>
        </authorList>
    </citation>
    <scope>NUCLEOTIDE SEQUENCE</scope>
</reference>
<organism evidence="2 3">
    <name type="scientific">Rotaria magnacalcarata</name>
    <dbReference type="NCBI Taxonomy" id="392030"/>
    <lineage>
        <taxon>Eukaryota</taxon>
        <taxon>Metazoa</taxon>
        <taxon>Spiralia</taxon>
        <taxon>Gnathifera</taxon>
        <taxon>Rotifera</taxon>
        <taxon>Eurotatoria</taxon>
        <taxon>Bdelloidea</taxon>
        <taxon>Philodinida</taxon>
        <taxon>Philodinidae</taxon>
        <taxon>Rotaria</taxon>
    </lineage>
</organism>
<accession>A0A8S3B0R9</accession>
<protein>
    <recommendedName>
        <fullName evidence="1">DNA-PKcs N-terminal domain-containing protein</fullName>
    </recommendedName>
</protein>
<dbReference type="Pfam" id="PF20500">
    <property type="entry name" value="DNA-PKcs_N"/>
    <property type="match status" value="1"/>
</dbReference>
<comment type="caution">
    <text evidence="2">The sequence shown here is derived from an EMBL/GenBank/DDBJ whole genome shotgun (WGS) entry which is preliminary data.</text>
</comment>
<evidence type="ECO:0000313" key="2">
    <source>
        <dbReference type="EMBL" id="CAF4760522.1"/>
    </source>
</evidence>
<proteinExistence type="predicted"/>
<gene>
    <name evidence="2" type="ORF">GIL414_LOCUS45530</name>
</gene>
<dbReference type="AlphaFoldDB" id="A0A8S3B0R9"/>
<name>A0A8S3B0R9_9BILA</name>
<feature type="non-terminal residue" evidence="2">
    <location>
        <position position="1"/>
    </location>
</feature>
<dbReference type="InterPro" id="IPR046804">
    <property type="entry name" value="DNA-PKcs_N"/>
</dbReference>
<dbReference type="Proteomes" id="UP000681720">
    <property type="component" value="Unassembled WGS sequence"/>
</dbReference>
<dbReference type="EMBL" id="CAJOBJ010140490">
    <property type="protein sequence ID" value="CAF4760522.1"/>
    <property type="molecule type" value="Genomic_DNA"/>
</dbReference>
<evidence type="ECO:0000313" key="3">
    <source>
        <dbReference type="Proteomes" id="UP000681720"/>
    </source>
</evidence>